<dbReference type="HOGENOM" id="CLU_3072569_0_0_1"/>
<dbReference type="Gramene" id="EOY19846">
    <property type="protein sequence ID" value="EOY19846"/>
    <property type="gene ID" value="TCM_045218"/>
</dbReference>
<evidence type="ECO:0000313" key="1">
    <source>
        <dbReference type="EMBL" id="EOY19846.1"/>
    </source>
</evidence>
<reference evidence="1 2" key="1">
    <citation type="journal article" date="2013" name="Genome Biol.">
        <title>The genome sequence of the most widely cultivated cacao type and its use to identify candidate genes regulating pod color.</title>
        <authorList>
            <person name="Motamayor J.C."/>
            <person name="Mockaitis K."/>
            <person name="Schmutz J."/>
            <person name="Haiminen N."/>
            <person name="Iii D.L."/>
            <person name="Cornejo O."/>
            <person name="Findley S.D."/>
            <person name="Zheng P."/>
            <person name="Utro F."/>
            <person name="Royaert S."/>
            <person name="Saski C."/>
            <person name="Jenkins J."/>
            <person name="Podicheti R."/>
            <person name="Zhao M."/>
            <person name="Scheffler B.E."/>
            <person name="Stack J.C."/>
            <person name="Feltus F.A."/>
            <person name="Mustiga G.M."/>
            <person name="Amores F."/>
            <person name="Phillips W."/>
            <person name="Marelli J.P."/>
            <person name="May G.D."/>
            <person name="Shapiro H."/>
            <person name="Ma J."/>
            <person name="Bustamante C.D."/>
            <person name="Schnell R.J."/>
            <person name="Main D."/>
            <person name="Gilbert D."/>
            <person name="Parida L."/>
            <person name="Kuhn D.N."/>
        </authorList>
    </citation>
    <scope>NUCLEOTIDE SEQUENCE [LARGE SCALE GENOMIC DNA]</scope>
    <source>
        <strain evidence="2">cv. Matina 1-6</strain>
    </source>
</reference>
<keyword evidence="2" id="KW-1185">Reference proteome</keyword>
<gene>
    <name evidence="1" type="ORF">TCM_045218</name>
</gene>
<dbReference type="Proteomes" id="UP000026915">
    <property type="component" value="Chromosome 10"/>
</dbReference>
<dbReference type="AlphaFoldDB" id="A0A061FRY7"/>
<proteinExistence type="predicted"/>
<protein>
    <submittedName>
        <fullName evidence="1">Uncharacterized protein</fullName>
    </submittedName>
</protein>
<dbReference type="InParanoid" id="A0A061FRY7"/>
<dbReference type="EMBL" id="CM001888">
    <property type="protein sequence ID" value="EOY19846.1"/>
    <property type="molecule type" value="Genomic_DNA"/>
</dbReference>
<sequence>MVKQILNSIWRSLLRVHFLFNPSLWRVIFEELGLHNRVKELGVLFERTKGDWA</sequence>
<name>A0A061FRY7_THECC</name>
<organism evidence="1 2">
    <name type="scientific">Theobroma cacao</name>
    <name type="common">Cacao</name>
    <name type="synonym">Cocoa</name>
    <dbReference type="NCBI Taxonomy" id="3641"/>
    <lineage>
        <taxon>Eukaryota</taxon>
        <taxon>Viridiplantae</taxon>
        <taxon>Streptophyta</taxon>
        <taxon>Embryophyta</taxon>
        <taxon>Tracheophyta</taxon>
        <taxon>Spermatophyta</taxon>
        <taxon>Magnoliopsida</taxon>
        <taxon>eudicotyledons</taxon>
        <taxon>Gunneridae</taxon>
        <taxon>Pentapetalae</taxon>
        <taxon>rosids</taxon>
        <taxon>malvids</taxon>
        <taxon>Malvales</taxon>
        <taxon>Malvaceae</taxon>
        <taxon>Byttnerioideae</taxon>
        <taxon>Theobroma</taxon>
    </lineage>
</organism>
<evidence type="ECO:0000313" key="2">
    <source>
        <dbReference type="Proteomes" id="UP000026915"/>
    </source>
</evidence>
<accession>A0A061FRY7</accession>